<sequence length="740" mass="84746">MREFTLMLTLLLGFYSAAQQYGDTPYLQDYAVKYELDNALKDHALIGVGADRNQLVQVLSHAGLLSPQEKGLLPNLFYRPVTDMKVVSMKVYNDQFYYLTDKEVFSNSAGAKDVFDHQMSSVGLFDIGSDFSVLIVAADRIGLFKDRKPVWESNLSGVSPKALKFDKGAQRFLLLAEDGIYEVPLAAPKIAKLYSGTGLTSMDFDGDTLVVGTNKGILRLSGTSLKSGGLDDKLPSPDIKVVRNISGSLWFGTDKGAFKLRSDGKYDYYASKRWLVDDEVIDIAPGPERSVLVLTSKGLSQINFREMTLAEKADYFQKIQRQRHIRYGFTADLTLKEPGNLASGYYKDTDNDGLWTSMYLASELFRYAVTKSEDAKQNAYEAFEAMERLTDITPMHGFPARSYERDGYEMGLHANGFSEEWYKKHVEENGRIWRLTDDEKWRWKSTTSSDESCGHFFVYALFAELAPDKEWRDRAIHQIKIQMDHIVDNNWYLVDWNGEPTAWGRWNPKYVNSFPINVGDRRLNSTLILSFLQTAYHFTQDEKYKKAAKKLIKRHGYDENANRPATVIGYVEGQELSDGWNHSDDEMYFLTAPGFVNYSFSEDQRSKHFEAVKSHWQIERSEKNPLWNYLYALCGGTQIDVEDSAWWLREFPMDLIDWKVDNSHRNDLVKIEPNFRGQTYAEVLPPDERPLHNHNGAYRNNGGSGGKKEYAPYLYLLPYWAGRYVDAISPPKTIVQKTIR</sequence>
<proteinExistence type="predicted"/>
<dbReference type="AlphaFoldDB" id="A0A1M6I6H9"/>
<organism evidence="1 2">
    <name type="scientific">Pseudozobellia thermophila</name>
    <dbReference type="NCBI Taxonomy" id="192903"/>
    <lineage>
        <taxon>Bacteria</taxon>
        <taxon>Pseudomonadati</taxon>
        <taxon>Bacteroidota</taxon>
        <taxon>Flavobacteriia</taxon>
        <taxon>Flavobacteriales</taxon>
        <taxon>Flavobacteriaceae</taxon>
        <taxon>Pseudozobellia</taxon>
    </lineage>
</organism>
<name>A0A1M6I6H9_9FLAO</name>
<dbReference type="Gene3D" id="2.130.10.10">
    <property type="entry name" value="YVTN repeat-like/Quinoprotein amine dehydrogenase"/>
    <property type="match status" value="1"/>
</dbReference>
<reference evidence="2" key="1">
    <citation type="submission" date="2016-11" db="EMBL/GenBank/DDBJ databases">
        <authorList>
            <person name="Varghese N."/>
            <person name="Submissions S."/>
        </authorList>
    </citation>
    <scope>NUCLEOTIDE SEQUENCE [LARGE SCALE GENOMIC DNA]</scope>
    <source>
        <strain evidence="2">DSM 19858</strain>
    </source>
</reference>
<evidence type="ECO:0000313" key="1">
    <source>
        <dbReference type="EMBL" id="SHJ30022.1"/>
    </source>
</evidence>
<gene>
    <name evidence="1" type="ORF">SAMN04488513_103347</name>
</gene>
<dbReference type="InterPro" id="IPR015943">
    <property type="entry name" value="WD40/YVTN_repeat-like_dom_sf"/>
</dbReference>
<accession>A0A1M6I6H9</accession>
<dbReference type="InterPro" id="IPR008928">
    <property type="entry name" value="6-hairpin_glycosidase_sf"/>
</dbReference>
<dbReference type="STRING" id="192903.SAMN04488513_103347"/>
<evidence type="ECO:0000313" key="2">
    <source>
        <dbReference type="Proteomes" id="UP000184543"/>
    </source>
</evidence>
<dbReference type="SUPFAM" id="SSF48208">
    <property type="entry name" value="Six-hairpin glycosidases"/>
    <property type="match status" value="1"/>
</dbReference>
<evidence type="ECO:0008006" key="3">
    <source>
        <dbReference type="Google" id="ProtNLM"/>
    </source>
</evidence>
<dbReference type="RefSeq" id="WP_072993788.1">
    <property type="nucleotide sequence ID" value="NZ_FQYU01000003.1"/>
</dbReference>
<dbReference type="EMBL" id="FQYU01000003">
    <property type="protein sequence ID" value="SHJ30022.1"/>
    <property type="molecule type" value="Genomic_DNA"/>
</dbReference>
<keyword evidence="2" id="KW-1185">Reference proteome</keyword>
<protein>
    <recommendedName>
        <fullName evidence="3">Two component regulator propeller</fullName>
    </recommendedName>
</protein>
<dbReference type="OrthoDB" id="610763at2"/>
<dbReference type="GO" id="GO:0005975">
    <property type="term" value="P:carbohydrate metabolic process"/>
    <property type="evidence" value="ECO:0007669"/>
    <property type="project" value="InterPro"/>
</dbReference>
<dbReference type="Proteomes" id="UP000184543">
    <property type="component" value="Unassembled WGS sequence"/>
</dbReference>